<reference evidence="7" key="1">
    <citation type="submission" date="2025-08" db="UniProtKB">
        <authorList>
            <consortium name="Ensembl"/>
        </authorList>
    </citation>
    <scope>IDENTIFICATION</scope>
</reference>
<feature type="compositionally biased region" description="Basic and acidic residues" evidence="5">
    <location>
        <begin position="928"/>
        <end position="950"/>
    </location>
</feature>
<evidence type="ECO:0000313" key="7">
    <source>
        <dbReference type="Ensembl" id="ENSCPRP00005027075.1"/>
    </source>
</evidence>
<dbReference type="GO" id="GO:0015031">
    <property type="term" value="P:protein transport"/>
    <property type="evidence" value="ECO:0007669"/>
    <property type="project" value="UniProtKB-KW"/>
</dbReference>
<dbReference type="InterPro" id="IPR019018">
    <property type="entry name" value="Rab-bd_FIP-RBD"/>
</dbReference>
<dbReference type="FunFam" id="1.20.5.2440:FF:000004">
    <property type="entry name" value="rab11 family-interacting protein 5 isoform X2"/>
    <property type="match status" value="1"/>
</dbReference>
<dbReference type="GO" id="GO:0045055">
    <property type="term" value="P:regulated exocytosis"/>
    <property type="evidence" value="ECO:0007669"/>
    <property type="project" value="TreeGrafter"/>
</dbReference>
<dbReference type="GO" id="GO:0005769">
    <property type="term" value="C:early endosome"/>
    <property type="evidence" value="ECO:0007669"/>
    <property type="project" value="TreeGrafter"/>
</dbReference>
<feature type="domain" description="FIP-RBD" evidence="6">
    <location>
        <begin position="1470"/>
        <end position="1532"/>
    </location>
</feature>
<feature type="compositionally biased region" description="Polar residues" evidence="5">
    <location>
        <begin position="195"/>
        <end position="225"/>
    </location>
</feature>
<feature type="compositionally biased region" description="Basic and acidic residues" evidence="5">
    <location>
        <begin position="349"/>
        <end position="361"/>
    </location>
</feature>
<reference evidence="7" key="2">
    <citation type="submission" date="2025-09" db="UniProtKB">
        <authorList>
            <consortium name="Ensembl"/>
        </authorList>
    </citation>
    <scope>IDENTIFICATION</scope>
</reference>
<evidence type="ECO:0000256" key="3">
    <source>
        <dbReference type="ARBA" id="ARBA00022927"/>
    </source>
</evidence>
<feature type="region of interest" description="Disordered" evidence="5">
    <location>
        <begin position="156"/>
        <end position="300"/>
    </location>
</feature>
<dbReference type="Proteomes" id="UP000594220">
    <property type="component" value="Unplaced"/>
</dbReference>
<dbReference type="GO" id="GO:0005739">
    <property type="term" value="C:mitochondrion"/>
    <property type="evidence" value="ECO:0007669"/>
    <property type="project" value="TreeGrafter"/>
</dbReference>
<dbReference type="SUPFAM" id="SSF144270">
    <property type="entry name" value="Eferin C-derminal domain-like"/>
    <property type="match status" value="1"/>
</dbReference>
<feature type="compositionally biased region" description="Basic and acidic residues" evidence="5">
    <location>
        <begin position="731"/>
        <end position="750"/>
    </location>
</feature>
<feature type="compositionally biased region" description="Basic and acidic residues" evidence="5">
    <location>
        <begin position="1243"/>
        <end position="1253"/>
    </location>
</feature>
<dbReference type="GO" id="GO:0031267">
    <property type="term" value="F:small GTPase binding"/>
    <property type="evidence" value="ECO:0007669"/>
    <property type="project" value="InterPro"/>
</dbReference>
<dbReference type="GO" id="GO:0016607">
    <property type="term" value="C:nuclear speck"/>
    <property type="evidence" value="ECO:0007669"/>
    <property type="project" value="Ensembl"/>
</dbReference>
<dbReference type="GO" id="GO:0005886">
    <property type="term" value="C:plasma membrane"/>
    <property type="evidence" value="ECO:0007669"/>
    <property type="project" value="Ensembl"/>
</dbReference>
<feature type="region of interest" description="Disordered" evidence="5">
    <location>
        <begin position="501"/>
        <end position="570"/>
    </location>
</feature>
<dbReference type="InterPro" id="IPR037789">
    <property type="entry name" value="FIP_classI"/>
</dbReference>
<keyword evidence="4" id="KW-0175">Coiled coil</keyword>
<evidence type="ECO:0000256" key="1">
    <source>
        <dbReference type="ARBA" id="ARBA00022448"/>
    </source>
</evidence>
<dbReference type="InterPro" id="IPR035892">
    <property type="entry name" value="C2_domain_sf"/>
</dbReference>
<feature type="coiled-coil region" evidence="4">
    <location>
        <begin position="1493"/>
        <end position="1520"/>
    </location>
</feature>
<dbReference type="GeneTree" id="ENSGT00940000158783"/>
<dbReference type="InterPro" id="IPR037245">
    <property type="entry name" value="FIP-RBD_C_sf"/>
</dbReference>
<name>A0A7M4G3A2_CROPO</name>
<dbReference type="Gene3D" id="1.20.5.2440">
    <property type="match status" value="1"/>
</dbReference>
<proteinExistence type="predicted"/>
<dbReference type="Gene3D" id="2.60.40.150">
    <property type="entry name" value="C2 domain"/>
    <property type="match status" value="1"/>
</dbReference>
<keyword evidence="3" id="KW-0653">Protein transport</keyword>
<dbReference type="SUPFAM" id="SSF49562">
    <property type="entry name" value="C2 domain (Calcium/lipid-binding domain, CaLB)"/>
    <property type="match status" value="1"/>
</dbReference>
<dbReference type="GO" id="GO:0034451">
    <property type="term" value="C:centriolar satellite"/>
    <property type="evidence" value="ECO:0007669"/>
    <property type="project" value="Ensembl"/>
</dbReference>
<feature type="region of interest" description="Disordered" evidence="5">
    <location>
        <begin position="1085"/>
        <end position="1210"/>
    </location>
</feature>
<dbReference type="OMA" id="TVDDSWP"/>
<evidence type="ECO:0000256" key="5">
    <source>
        <dbReference type="SAM" id="MobiDB-lite"/>
    </source>
</evidence>
<keyword evidence="1" id="KW-0813">Transport</keyword>
<dbReference type="Ensembl" id="ENSCPRT00005031635.1">
    <property type="protein sequence ID" value="ENSCPRP00005027075.1"/>
    <property type="gene ID" value="ENSCPRG00005018760.1"/>
</dbReference>
<keyword evidence="2" id="KW-0597">Phosphoprotein</keyword>
<feature type="compositionally biased region" description="Polar residues" evidence="5">
    <location>
        <begin position="275"/>
        <end position="286"/>
    </location>
</feature>
<keyword evidence="8" id="KW-1185">Reference proteome</keyword>
<organism evidence="7 8">
    <name type="scientific">Crocodylus porosus</name>
    <name type="common">Saltwater crocodile</name>
    <name type="synonym">Estuarine crocodile</name>
    <dbReference type="NCBI Taxonomy" id="8502"/>
    <lineage>
        <taxon>Eukaryota</taxon>
        <taxon>Metazoa</taxon>
        <taxon>Chordata</taxon>
        <taxon>Craniata</taxon>
        <taxon>Vertebrata</taxon>
        <taxon>Euteleostomi</taxon>
        <taxon>Archelosauria</taxon>
        <taxon>Archosauria</taxon>
        <taxon>Crocodylia</taxon>
        <taxon>Longirostres</taxon>
        <taxon>Crocodylidae</taxon>
        <taxon>Crocodylus</taxon>
    </lineage>
</organism>
<dbReference type="PANTHER" id="PTHR15746:SF14">
    <property type="entry name" value="RAB11 FAMILY-INTERACTING PROTEIN 5"/>
    <property type="match status" value="1"/>
</dbReference>
<dbReference type="GO" id="GO:0045335">
    <property type="term" value="C:phagocytic vesicle"/>
    <property type="evidence" value="ECO:0007669"/>
    <property type="project" value="TreeGrafter"/>
</dbReference>
<feature type="region of interest" description="Disordered" evidence="5">
    <location>
        <begin position="731"/>
        <end position="799"/>
    </location>
</feature>
<evidence type="ECO:0000259" key="6">
    <source>
        <dbReference type="PROSITE" id="PS51511"/>
    </source>
</evidence>
<sequence length="1540" mass="166164">MDKFLGRATLPLGPALQAGRAPRDQWYKLHSKAGKKEKERGEIQVTIQFTRNNMTASMFDLSMKDKPRSPFGKLKDKMKGKKKYDLESASAIIPSSMGALDVEDYDFGGKKSKTKGFFLKNKLRKSSLTQSNTSLGSDSTISSASSSLANNFGISINAPEVTKSPSRHSSLSTERSVKDYLPSPKLTHKRAFSDEVSQVSTVPESKSIQSLKPKNEPVSRSSLCINGSHIYSDEPTPKSPMSAQQSSLPLSVPLQNVAKRPEEGFSPIPFPPDSQEPSWRGSSFEKTQPKEEPRFIPSPPSLVLQEELKVSTKAVTLSNHLGRARMEEGGRIETKPVQIATPMVFSGEPAKEEGRKEDKKTRGGLFYHRGKADAGEKSLGEKQGTTQASQVMAGEEKSKTSWFSSKDTKEPSQKPSLEVSPKAETSSDAPSHLPPCFPVRFPCAAVVHPARMLSTNLFAANEENQFGCLSPTNPFLNSLQSNPFFEDLLAEQVLNSPSPTHFFSSFPPGPQATTEVAESLCSSADSGPSGSITPKDPQKESSAQSTRIPVPETAPTLPEEDPTAPPALSEWDDTFDAFATSRLKPEVKEESLFGSLAMEGMAYIDDLDGASPTDRCTELVQENQTEITSMAEPQTDDEVAVGLETWGNVTLVKGSEVGLANAGQEATLTEEVTLSRLSPDALVESGKNSTSQVWFSRFALPLEIPREEHASPPVTAQTAAREEWYREDMHGEKPTEMYKEEPTSPGEDKGTTVGQEPFPWLSESDRDLAASGQKGQENECRQRMGSDKGVFQEESSSLSASHILTRSGFDLEKPGEVLSGNSAAAVLPPGRPEDAVEPSLTARDHGSNSKVVMVGAVPPACGLPASTQEEAEESNVQLRPDSPETQEGSSPWTEPQEIETESDRASGLELHVGMPPPKPPRRFTPLDFSKEDDQAHSDLQRSQRGVRGDSENGESPVGEMHQQNAIASRENMALAAPIPPALRPAVIEAKAGSVPLMAEDAKSAAEDRAANLEAKNNELTKWDTSSGESLLEINEEMTGEQFETCPSKLSLDELGAKDNSDKLGAANPDFPARLIGAAPSQQITQLCSTGQADGTGGGLSEAAPAVPELKEIPPARPHAPGDPDVCQPVLFWTALEEQPSASHSQADQPERLGLSKSPPELASKSAQRDSEEPLGHQEGPGQSPKNKAEAQASRSVEGLAGCLWEPEQGSCSAREAKPLLGRWPARSVAPVIDFKKADFWKQEGAEESSKQDDTCTLGNPFTPLASPPAPTNPFVGKPPSTLPAPTTSPEMPGQGALRFIDPHEEAAPPGFQPANFPGDRLVEHPFLHGKQPLAFSTPFLVAATNSEQFDFPSPIVRATTGGVPAVTSQAAAQPYPLPQPGGPKASTLVVLPKETQPAEKAFFQPTTSPHPVKPISAAVSEVSSEKKQHRSSLTSALSSGLEKLKTVTTGSIQPVAPSTQLEKAEHKKLKDPALPDQSAKYYHLTHDELIQLLLQREKELSKKEEHIQELENYIDRLLVRIMEQSPTLLQIPLEETKTSK</sequence>
<dbReference type="GO" id="GO:0036064">
    <property type="term" value="C:ciliary basal body"/>
    <property type="evidence" value="ECO:0007669"/>
    <property type="project" value="Ensembl"/>
</dbReference>
<dbReference type="PROSITE" id="PS51511">
    <property type="entry name" value="FIP_RBD"/>
    <property type="match status" value="1"/>
</dbReference>
<gene>
    <name evidence="7" type="primary">RAB11FIP5</name>
</gene>
<feature type="compositionally biased region" description="Polar residues" evidence="5">
    <location>
        <begin position="883"/>
        <end position="893"/>
    </location>
</feature>
<dbReference type="GO" id="GO:0030141">
    <property type="term" value="C:secretory granule"/>
    <property type="evidence" value="ECO:0007669"/>
    <property type="project" value="TreeGrafter"/>
</dbReference>
<feature type="region of interest" description="Disordered" evidence="5">
    <location>
        <begin position="1243"/>
        <end position="1296"/>
    </location>
</feature>
<dbReference type="GO" id="GO:0055037">
    <property type="term" value="C:recycling endosome"/>
    <property type="evidence" value="ECO:0007669"/>
    <property type="project" value="TreeGrafter"/>
</dbReference>
<feature type="compositionally biased region" description="Basic and acidic residues" evidence="5">
    <location>
        <begin position="1166"/>
        <end position="1175"/>
    </location>
</feature>
<evidence type="ECO:0000256" key="4">
    <source>
        <dbReference type="SAM" id="Coils"/>
    </source>
</evidence>
<feature type="compositionally biased region" description="Polar residues" evidence="5">
    <location>
        <begin position="511"/>
        <end position="532"/>
    </location>
</feature>
<protein>
    <submittedName>
        <fullName evidence="7">RAB11 family interacting protein 5</fullName>
    </submittedName>
</protein>
<feature type="compositionally biased region" description="Basic and acidic residues" evidence="5">
    <location>
        <begin position="370"/>
        <end position="380"/>
    </location>
</feature>
<evidence type="ECO:0000313" key="8">
    <source>
        <dbReference type="Proteomes" id="UP000594220"/>
    </source>
</evidence>
<feature type="region of interest" description="Disordered" evidence="5">
    <location>
        <begin position="812"/>
        <end position="963"/>
    </location>
</feature>
<feature type="compositionally biased region" description="Polar residues" evidence="5">
    <location>
        <begin position="239"/>
        <end position="249"/>
    </location>
</feature>
<feature type="region of interest" description="Disordered" evidence="5">
    <location>
        <begin position="344"/>
        <end position="431"/>
    </location>
</feature>
<dbReference type="PANTHER" id="PTHR15746">
    <property type="entry name" value="RAB11-RELATED"/>
    <property type="match status" value="1"/>
</dbReference>
<accession>A0A7M4G3A2</accession>
<evidence type="ECO:0000256" key="2">
    <source>
        <dbReference type="ARBA" id="ARBA00022553"/>
    </source>
</evidence>
<feature type="compositionally biased region" description="Polar residues" evidence="5">
    <location>
        <begin position="163"/>
        <end position="174"/>
    </location>
</feature>
<dbReference type="Pfam" id="PF09457">
    <property type="entry name" value="RBD-FIP"/>
    <property type="match status" value="1"/>
</dbReference>
<feature type="compositionally biased region" description="Basic and acidic residues" evidence="5">
    <location>
        <begin position="776"/>
        <end position="786"/>
    </location>
</feature>